<keyword evidence="2" id="KW-1185">Reference proteome</keyword>
<evidence type="ECO:0000313" key="1">
    <source>
        <dbReference type="EMBL" id="KAJ8751165.1"/>
    </source>
</evidence>
<accession>A0AAV8SG49</accession>
<dbReference type="Proteomes" id="UP001159364">
    <property type="component" value="Linkage Group LG11"/>
</dbReference>
<comment type="caution">
    <text evidence="1">The sequence shown here is derived from an EMBL/GenBank/DDBJ whole genome shotgun (WGS) entry which is preliminary data.</text>
</comment>
<evidence type="ECO:0000313" key="2">
    <source>
        <dbReference type="Proteomes" id="UP001159364"/>
    </source>
</evidence>
<proteinExistence type="predicted"/>
<organism evidence="1 2">
    <name type="scientific">Erythroxylum novogranatense</name>
    <dbReference type="NCBI Taxonomy" id="1862640"/>
    <lineage>
        <taxon>Eukaryota</taxon>
        <taxon>Viridiplantae</taxon>
        <taxon>Streptophyta</taxon>
        <taxon>Embryophyta</taxon>
        <taxon>Tracheophyta</taxon>
        <taxon>Spermatophyta</taxon>
        <taxon>Magnoliopsida</taxon>
        <taxon>eudicotyledons</taxon>
        <taxon>Gunneridae</taxon>
        <taxon>Pentapetalae</taxon>
        <taxon>rosids</taxon>
        <taxon>fabids</taxon>
        <taxon>Malpighiales</taxon>
        <taxon>Erythroxylaceae</taxon>
        <taxon>Erythroxylum</taxon>
    </lineage>
</organism>
<gene>
    <name evidence="1" type="ORF">K2173_016346</name>
</gene>
<dbReference type="EMBL" id="JAIWQS010000011">
    <property type="protein sequence ID" value="KAJ8751165.1"/>
    <property type="molecule type" value="Genomic_DNA"/>
</dbReference>
<reference evidence="1 2" key="1">
    <citation type="submission" date="2021-09" db="EMBL/GenBank/DDBJ databases">
        <title>Genomic insights and catalytic innovation underlie evolution of tropane alkaloids biosynthesis.</title>
        <authorList>
            <person name="Wang Y.-J."/>
            <person name="Tian T."/>
            <person name="Huang J.-P."/>
            <person name="Huang S.-X."/>
        </authorList>
    </citation>
    <scope>NUCLEOTIDE SEQUENCE [LARGE SCALE GENOMIC DNA]</scope>
    <source>
        <strain evidence="1">KIB-2018</strain>
        <tissue evidence="1">Leaf</tissue>
    </source>
</reference>
<name>A0AAV8SG49_9ROSI</name>
<protein>
    <submittedName>
        <fullName evidence="1">Uncharacterized protein</fullName>
    </submittedName>
</protein>
<dbReference type="AlphaFoldDB" id="A0AAV8SG49"/>
<sequence length="85" mass="9993">MGRRQESKKKRKWGRLAANRIVLLTRREDKRNKSEGEQHPSLACTPAAQLNFSNTVNFSFLNETIFTRHDSIDINRHLPRQELFS</sequence>